<evidence type="ECO:0000313" key="5">
    <source>
        <dbReference type="Proteomes" id="UP001296967"/>
    </source>
</evidence>
<accession>A0AAJ0UG80</accession>
<dbReference type="InterPro" id="IPR001623">
    <property type="entry name" value="DnaJ_domain"/>
</dbReference>
<keyword evidence="1" id="KW-0143">Chaperone</keyword>
<evidence type="ECO:0000313" key="4">
    <source>
        <dbReference type="EMBL" id="MBK5930728.1"/>
    </source>
</evidence>
<evidence type="ECO:0000259" key="3">
    <source>
        <dbReference type="PROSITE" id="PS50076"/>
    </source>
</evidence>
<keyword evidence="5" id="KW-1185">Reference proteome</keyword>
<name>A0AAJ0UG80_HALSE</name>
<proteinExistence type="predicted"/>
<dbReference type="SUPFAM" id="SSF46565">
    <property type="entry name" value="Chaperone J-domain"/>
    <property type="match status" value="1"/>
</dbReference>
<evidence type="ECO:0000256" key="2">
    <source>
        <dbReference type="SAM" id="MobiDB-lite"/>
    </source>
</evidence>
<organism evidence="4 5">
    <name type="scientific">Halochromatium salexigens</name>
    <name type="common">Chromatium salexigens</name>
    <dbReference type="NCBI Taxonomy" id="49447"/>
    <lineage>
        <taxon>Bacteria</taxon>
        <taxon>Pseudomonadati</taxon>
        <taxon>Pseudomonadota</taxon>
        <taxon>Gammaproteobacteria</taxon>
        <taxon>Chromatiales</taxon>
        <taxon>Chromatiaceae</taxon>
        <taxon>Halochromatium</taxon>
    </lineage>
</organism>
<dbReference type="AlphaFoldDB" id="A0AAJ0UG80"/>
<feature type="region of interest" description="Disordered" evidence="2">
    <location>
        <begin position="78"/>
        <end position="101"/>
    </location>
</feature>
<comment type="caution">
    <text evidence="4">The sequence shown here is derived from an EMBL/GenBank/DDBJ whole genome shotgun (WGS) entry which is preliminary data.</text>
</comment>
<dbReference type="RefSeq" id="WP_201245436.1">
    <property type="nucleotide sequence ID" value="NZ_NHSF01000056.1"/>
</dbReference>
<feature type="domain" description="J" evidence="3">
    <location>
        <begin position="3"/>
        <end position="62"/>
    </location>
</feature>
<sequence>MSDPFLTLGIDPDADDAAVEAAYRSAIKRNPPDREPAAFQTVREAYERVRTQRDRIAYRLFETEPPQPLDLLRRAEARRHTVAPDAGAGDEPASNRPAPELIKALLRGAH</sequence>
<dbReference type="PROSITE" id="PS50076">
    <property type="entry name" value="DNAJ_2"/>
    <property type="match status" value="1"/>
</dbReference>
<dbReference type="EMBL" id="NHSF01000056">
    <property type="protein sequence ID" value="MBK5930728.1"/>
    <property type="molecule type" value="Genomic_DNA"/>
</dbReference>
<dbReference type="Proteomes" id="UP001296967">
    <property type="component" value="Unassembled WGS sequence"/>
</dbReference>
<dbReference type="Gene3D" id="1.10.287.110">
    <property type="entry name" value="DnaJ domain"/>
    <property type="match status" value="1"/>
</dbReference>
<dbReference type="SMART" id="SM00271">
    <property type="entry name" value="DnaJ"/>
    <property type="match status" value="1"/>
</dbReference>
<gene>
    <name evidence="4" type="ORF">CCR82_09405</name>
</gene>
<reference evidence="4" key="1">
    <citation type="submission" date="2017-05" db="EMBL/GenBank/DDBJ databases">
        <authorList>
            <person name="Imhoff J.F."/>
            <person name="Rahn T."/>
            <person name="Kuenzel S."/>
            <person name="Neulinger S.C."/>
        </authorList>
    </citation>
    <scope>NUCLEOTIDE SEQUENCE</scope>
    <source>
        <strain evidence="4">DSM 4395</strain>
    </source>
</reference>
<reference evidence="4" key="2">
    <citation type="journal article" date="2020" name="Microorganisms">
        <title>Osmotic Adaptation and Compatible Solute Biosynthesis of Phototrophic Bacteria as Revealed from Genome Analyses.</title>
        <authorList>
            <person name="Imhoff J.F."/>
            <person name="Rahn T."/>
            <person name="Kunzel S."/>
            <person name="Keller A."/>
            <person name="Neulinger S.C."/>
        </authorList>
    </citation>
    <scope>NUCLEOTIDE SEQUENCE</scope>
    <source>
        <strain evidence="4">DSM 4395</strain>
    </source>
</reference>
<evidence type="ECO:0000256" key="1">
    <source>
        <dbReference type="ARBA" id="ARBA00023186"/>
    </source>
</evidence>
<dbReference type="InterPro" id="IPR036869">
    <property type="entry name" value="J_dom_sf"/>
</dbReference>
<protein>
    <recommendedName>
        <fullName evidence="3">J domain-containing protein</fullName>
    </recommendedName>
</protein>